<dbReference type="Gene3D" id="3.40.50.1000">
    <property type="entry name" value="HAD superfamily/HAD-like"/>
    <property type="match status" value="2"/>
</dbReference>
<dbReference type="PANTHER" id="PTHR10000">
    <property type="entry name" value="PHOSPHOSERINE PHOSPHATASE"/>
    <property type="match status" value="1"/>
</dbReference>
<dbReference type="InterPro" id="IPR006379">
    <property type="entry name" value="HAD-SF_hydro_IIB"/>
</dbReference>
<dbReference type="EMBL" id="FQZR01000009">
    <property type="protein sequence ID" value="SHJ67495.1"/>
    <property type="molecule type" value="Genomic_DNA"/>
</dbReference>
<evidence type="ECO:0000313" key="2">
    <source>
        <dbReference type="Proteomes" id="UP000184001"/>
    </source>
</evidence>
<dbReference type="PANTHER" id="PTHR10000:SF8">
    <property type="entry name" value="HAD SUPERFAMILY HYDROLASE-LIKE, TYPE 3"/>
    <property type="match status" value="1"/>
</dbReference>
<dbReference type="AlphaFoldDB" id="A0A8G2CBY1"/>
<protein>
    <recommendedName>
        <fullName evidence="3">HAD family hydrolase</fullName>
    </recommendedName>
</protein>
<evidence type="ECO:0008006" key="3">
    <source>
        <dbReference type="Google" id="ProtNLM"/>
    </source>
</evidence>
<dbReference type="InterPro" id="IPR023214">
    <property type="entry name" value="HAD_sf"/>
</dbReference>
<dbReference type="InterPro" id="IPR036412">
    <property type="entry name" value="HAD-like_sf"/>
</dbReference>
<organism evidence="1 2">
    <name type="scientific">Halodesulfovibrio aestuarii</name>
    <dbReference type="NCBI Taxonomy" id="126333"/>
    <lineage>
        <taxon>Bacteria</taxon>
        <taxon>Pseudomonadati</taxon>
        <taxon>Thermodesulfobacteriota</taxon>
        <taxon>Desulfovibrionia</taxon>
        <taxon>Desulfovibrionales</taxon>
        <taxon>Desulfovibrionaceae</taxon>
        <taxon>Halodesulfovibrio</taxon>
    </lineage>
</organism>
<dbReference type="SUPFAM" id="SSF56784">
    <property type="entry name" value="HAD-like"/>
    <property type="match status" value="1"/>
</dbReference>
<evidence type="ECO:0000313" key="1">
    <source>
        <dbReference type="EMBL" id="SHJ67495.1"/>
    </source>
</evidence>
<reference evidence="1 2" key="1">
    <citation type="submission" date="2016-11" db="EMBL/GenBank/DDBJ databases">
        <authorList>
            <person name="Varghese N."/>
            <person name="Submissions S."/>
        </authorList>
    </citation>
    <scope>NUCLEOTIDE SEQUENCE [LARGE SCALE GENOMIC DNA]</scope>
    <source>
        <strain evidence="1 2">DSM 17919</strain>
    </source>
</reference>
<sequence length="301" mass="33604">MHHAVTDYKQEEGKIICPLFLRSCLIVNSETNPGNAFFMKPFSTMPADVKQHIRYILTDIDDTLTDEGRLRAEAYTALEQLRENGFIVIPITGRPAGWCDQIARMWPVDGVVGENGAFYFRYDDKSKKMIRRYATADELRAQHKIKLAELGELVVEKVPGCAISADQAYRETDIAIDFCEDVPALSIEAVHKIKEICTSAGTTAKISSIHVNAWFGQYDKLAMSARILKEEFNVELEAVREKVVYAGDSPNDAPMFSYFPNSVGVANVLEFEDTIEHKPSWITEKRGGAGFAQIADGLLAT</sequence>
<dbReference type="GO" id="GO:0005829">
    <property type="term" value="C:cytosol"/>
    <property type="evidence" value="ECO:0007669"/>
    <property type="project" value="TreeGrafter"/>
</dbReference>
<accession>A0A8G2CBY1</accession>
<proteinExistence type="predicted"/>
<dbReference type="GO" id="GO:0000287">
    <property type="term" value="F:magnesium ion binding"/>
    <property type="evidence" value="ECO:0007669"/>
    <property type="project" value="TreeGrafter"/>
</dbReference>
<dbReference type="NCBIfam" id="TIGR01484">
    <property type="entry name" value="HAD-SF-IIB"/>
    <property type="match status" value="1"/>
</dbReference>
<gene>
    <name evidence="1" type="ORF">SAMN05660830_02983</name>
</gene>
<dbReference type="Pfam" id="PF08282">
    <property type="entry name" value="Hydrolase_3"/>
    <property type="match status" value="1"/>
</dbReference>
<comment type="caution">
    <text evidence="1">The sequence shown here is derived from an EMBL/GenBank/DDBJ whole genome shotgun (WGS) entry which is preliminary data.</text>
</comment>
<dbReference type="Proteomes" id="UP000184001">
    <property type="component" value="Unassembled WGS sequence"/>
</dbReference>
<name>A0A8G2CBY1_9BACT</name>
<dbReference type="GO" id="GO:0016791">
    <property type="term" value="F:phosphatase activity"/>
    <property type="evidence" value="ECO:0007669"/>
    <property type="project" value="TreeGrafter"/>
</dbReference>